<dbReference type="STRING" id="883158.HMPREF9140_00522"/>
<proteinExistence type="predicted"/>
<dbReference type="Gene3D" id="3.10.450.50">
    <property type="match status" value="1"/>
</dbReference>
<comment type="caution">
    <text evidence="3">The sequence shown here is derived from an EMBL/GenBank/DDBJ whole genome shotgun (WGS) entry which is preliminary data.</text>
</comment>
<dbReference type="EMBL" id="AGWK01000018">
    <property type="protein sequence ID" value="EHO72762.1"/>
    <property type="molecule type" value="Genomic_DNA"/>
</dbReference>
<feature type="transmembrane region" description="Helical" evidence="2">
    <location>
        <begin position="84"/>
        <end position="103"/>
    </location>
</feature>
<feature type="region of interest" description="Disordered" evidence="1">
    <location>
        <begin position="53"/>
        <end position="77"/>
    </location>
</feature>
<dbReference type="PATRIC" id="fig|883158.3.peg.535"/>
<evidence type="ECO:0000256" key="2">
    <source>
        <dbReference type="SAM" id="Phobius"/>
    </source>
</evidence>
<evidence type="ECO:0000313" key="4">
    <source>
        <dbReference type="Proteomes" id="UP000016023"/>
    </source>
</evidence>
<dbReference type="Proteomes" id="UP000016023">
    <property type="component" value="Unassembled WGS sequence"/>
</dbReference>
<keyword evidence="2" id="KW-1133">Transmembrane helix</keyword>
<accession>H1Q0T4</accession>
<keyword evidence="4" id="KW-1185">Reference proteome</keyword>
<keyword evidence="2" id="KW-0812">Transmembrane</keyword>
<dbReference type="AlphaFoldDB" id="H1Q0T4"/>
<sequence length="258" mass="29360">MEYQVTCNECGKKFQITADSDSTINCTCPYCSHALSVVIPRAMIQGTAVPPIQQPINPQQPITSQQPTSSPTPQQPTSTNWTKVLLIVLIVLLVAGIGAFAFIQCNRQKEQNVQEELIRQQVHNDSIMRVRKELENKAVVDAQTQQRQRAICTFIESFYRKAVLSGNTDGYEFYQRYLTDYCAKMVFGPGTNEGWEGWWDAFGNGTDEPNLKRLLNNLRVTHDQGDWYNVRLSQNGQTKFRKIKVKIEDGHTLIDDIK</sequence>
<keyword evidence="2" id="KW-0472">Membrane</keyword>
<organism evidence="3 4">
    <name type="scientific">Prevotella micans F0438</name>
    <dbReference type="NCBI Taxonomy" id="883158"/>
    <lineage>
        <taxon>Bacteria</taxon>
        <taxon>Pseudomonadati</taxon>
        <taxon>Bacteroidota</taxon>
        <taxon>Bacteroidia</taxon>
        <taxon>Bacteroidales</taxon>
        <taxon>Prevotellaceae</taxon>
        <taxon>Prevotella</taxon>
    </lineage>
</organism>
<dbReference type="RefSeq" id="WP_006951558.1">
    <property type="nucleotide sequence ID" value="NZ_JH594521.1"/>
</dbReference>
<protein>
    <submittedName>
        <fullName evidence="3">Uncharacterized protein</fullName>
    </submittedName>
</protein>
<evidence type="ECO:0000313" key="3">
    <source>
        <dbReference type="EMBL" id="EHO72762.1"/>
    </source>
</evidence>
<name>H1Q0T4_9BACT</name>
<evidence type="ECO:0000256" key="1">
    <source>
        <dbReference type="SAM" id="MobiDB-lite"/>
    </source>
</evidence>
<dbReference type="HOGENOM" id="CLU_098641_0_0_10"/>
<gene>
    <name evidence="3" type="ORF">HMPREF9140_00522</name>
</gene>
<reference evidence="3 4" key="1">
    <citation type="submission" date="2011-12" db="EMBL/GenBank/DDBJ databases">
        <title>The Genome Sequence of Prevotella micans F0438.</title>
        <authorList>
            <consortium name="The Broad Institute Genome Sequencing Platform"/>
            <person name="Earl A."/>
            <person name="Ward D."/>
            <person name="Feldgarden M."/>
            <person name="Gevers D."/>
            <person name="Izard J."/>
            <person name="Baranova O.V."/>
            <person name="Blanton J.M."/>
            <person name="Wade W.G."/>
            <person name="Dewhirst F.E."/>
            <person name="Young S.K."/>
            <person name="Zeng Q."/>
            <person name="Gargeya S."/>
            <person name="Fitzgerald M."/>
            <person name="Haas B."/>
            <person name="Abouelleil A."/>
            <person name="Alvarado L."/>
            <person name="Arachchi H.M."/>
            <person name="Berlin A."/>
            <person name="Chapman S.B."/>
            <person name="Gearin G."/>
            <person name="Goldberg J."/>
            <person name="Griggs A."/>
            <person name="Gujja S."/>
            <person name="Hansen M."/>
            <person name="Heiman D."/>
            <person name="Howarth C."/>
            <person name="Larimer J."/>
            <person name="Lui A."/>
            <person name="MacDonald P.J.P."/>
            <person name="McCowen C."/>
            <person name="Montmayeur A."/>
            <person name="Murphy C."/>
            <person name="Neiman D."/>
            <person name="Pearson M."/>
            <person name="Priest M."/>
            <person name="Roberts A."/>
            <person name="Saif S."/>
            <person name="Shea T."/>
            <person name="Sisk P."/>
            <person name="Stolte C."/>
            <person name="Sykes S."/>
            <person name="Wortman J."/>
            <person name="Nusbaum C."/>
            <person name="Birren B."/>
        </authorList>
    </citation>
    <scope>NUCLEOTIDE SEQUENCE [LARGE SCALE GENOMIC DNA]</scope>
    <source>
        <strain evidence="3 4">F0438</strain>
    </source>
</reference>